<dbReference type="SUPFAM" id="SSF57667">
    <property type="entry name" value="beta-beta-alpha zinc fingers"/>
    <property type="match status" value="1"/>
</dbReference>
<dbReference type="PANTHER" id="PTHR23235:SF120">
    <property type="entry name" value="KRUPPEL-LIKE FACTOR 15"/>
    <property type="match status" value="1"/>
</dbReference>
<evidence type="ECO:0000256" key="8">
    <source>
        <dbReference type="PROSITE-ProRule" id="PRU00042"/>
    </source>
</evidence>
<feature type="non-terminal residue" evidence="10">
    <location>
        <position position="1"/>
    </location>
</feature>
<dbReference type="Gene3D" id="3.30.160.60">
    <property type="entry name" value="Classic Zinc Finger"/>
    <property type="match status" value="2"/>
</dbReference>
<dbReference type="SMART" id="SM00355">
    <property type="entry name" value="ZnF_C2H2"/>
    <property type="match status" value="2"/>
</dbReference>
<evidence type="ECO:0000313" key="10">
    <source>
        <dbReference type="EMBL" id="PHZ11043.1"/>
    </source>
</evidence>
<dbReference type="InterPro" id="IPR036236">
    <property type="entry name" value="Znf_C2H2_sf"/>
</dbReference>
<dbReference type="PROSITE" id="PS50157">
    <property type="entry name" value="ZINC_FINGER_C2H2_2"/>
    <property type="match status" value="2"/>
</dbReference>
<dbReference type="GO" id="GO:0000981">
    <property type="term" value="F:DNA-binding transcription factor activity, RNA polymerase II-specific"/>
    <property type="evidence" value="ECO:0007669"/>
    <property type="project" value="TreeGrafter"/>
</dbReference>
<dbReference type="PANTHER" id="PTHR23235">
    <property type="entry name" value="KRUEPPEL-LIKE TRANSCRIPTION FACTOR"/>
    <property type="match status" value="1"/>
</dbReference>
<evidence type="ECO:0000259" key="9">
    <source>
        <dbReference type="PROSITE" id="PS50157"/>
    </source>
</evidence>
<keyword evidence="11" id="KW-1185">Reference proteome</keyword>
<dbReference type="STRING" id="1340429.A0A2G4SQK0"/>
<dbReference type="InterPro" id="IPR013087">
    <property type="entry name" value="Znf_C2H2_type"/>
</dbReference>
<evidence type="ECO:0000256" key="6">
    <source>
        <dbReference type="ARBA" id="ARBA00023125"/>
    </source>
</evidence>
<keyword evidence="6" id="KW-0238">DNA-binding</keyword>
<evidence type="ECO:0000256" key="2">
    <source>
        <dbReference type="ARBA" id="ARBA00022723"/>
    </source>
</evidence>
<protein>
    <recommendedName>
        <fullName evidence="9">C2H2-type domain-containing protein</fullName>
    </recommendedName>
</protein>
<name>A0A2G4SQK0_RHIZD</name>
<dbReference type="Pfam" id="PF00096">
    <property type="entry name" value="zf-C2H2"/>
    <property type="match status" value="2"/>
</dbReference>
<keyword evidence="2" id="KW-0479">Metal-binding</keyword>
<evidence type="ECO:0000256" key="1">
    <source>
        <dbReference type="ARBA" id="ARBA00004123"/>
    </source>
</evidence>
<comment type="subcellular location">
    <subcellularLocation>
        <location evidence="1">Nucleus</location>
    </subcellularLocation>
</comment>
<evidence type="ECO:0000256" key="7">
    <source>
        <dbReference type="ARBA" id="ARBA00023242"/>
    </source>
</evidence>
<feature type="domain" description="C2H2-type" evidence="9">
    <location>
        <begin position="34"/>
        <end position="57"/>
    </location>
</feature>
<dbReference type="GO" id="GO:0000978">
    <property type="term" value="F:RNA polymerase II cis-regulatory region sequence-specific DNA binding"/>
    <property type="evidence" value="ECO:0007669"/>
    <property type="project" value="TreeGrafter"/>
</dbReference>
<dbReference type="EMBL" id="KZ303853">
    <property type="protein sequence ID" value="PHZ11043.1"/>
    <property type="molecule type" value="Genomic_DNA"/>
</dbReference>
<dbReference type="PROSITE" id="PS00028">
    <property type="entry name" value="ZINC_FINGER_C2H2_1"/>
    <property type="match status" value="2"/>
</dbReference>
<dbReference type="GeneID" id="35436864"/>
<dbReference type="RefSeq" id="XP_023464751.1">
    <property type="nucleotide sequence ID" value="XM_023605874.1"/>
</dbReference>
<dbReference type="GO" id="GO:0008270">
    <property type="term" value="F:zinc ion binding"/>
    <property type="evidence" value="ECO:0007669"/>
    <property type="project" value="UniProtKB-KW"/>
</dbReference>
<evidence type="ECO:0000256" key="5">
    <source>
        <dbReference type="ARBA" id="ARBA00022833"/>
    </source>
</evidence>
<keyword evidence="7" id="KW-0539">Nucleus</keyword>
<organism evidence="10 11">
    <name type="scientific">Rhizopus microsporus ATCC 52813</name>
    <dbReference type="NCBI Taxonomy" id="1340429"/>
    <lineage>
        <taxon>Eukaryota</taxon>
        <taxon>Fungi</taxon>
        <taxon>Fungi incertae sedis</taxon>
        <taxon>Mucoromycota</taxon>
        <taxon>Mucoromycotina</taxon>
        <taxon>Mucoromycetes</taxon>
        <taxon>Mucorales</taxon>
        <taxon>Mucorineae</taxon>
        <taxon>Rhizopodaceae</taxon>
        <taxon>Rhizopus</taxon>
    </lineage>
</organism>
<evidence type="ECO:0000313" key="11">
    <source>
        <dbReference type="Proteomes" id="UP000242254"/>
    </source>
</evidence>
<keyword evidence="4 8" id="KW-0863">Zinc-finger</keyword>
<evidence type="ECO:0000256" key="4">
    <source>
        <dbReference type="ARBA" id="ARBA00022771"/>
    </source>
</evidence>
<dbReference type="GO" id="GO:0005634">
    <property type="term" value="C:nucleus"/>
    <property type="evidence" value="ECO:0007669"/>
    <property type="project" value="UniProtKB-SubCell"/>
</dbReference>
<evidence type="ECO:0000256" key="3">
    <source>
        <dbReference type="ARBA" id="ARBA00022737"/>
    </source>
</evidence>
<feature type="non-terminal residue" evidence="10">
    <location>
        <position position="57"/>
    </location>
</feature>
<proteinExistence type="predicted"/>
<feature type="domain" description="C2H2-type" evidence="9">
    <location>
        <begin position="6"/>
        <end position="33"/>
    </location>
</feature>
<reference evidence="10 11" key="1">
    <citation type="journal article" date="2016" name="Proc. Natl. Acad. Sci. U.S.A.">
        <title>Lipid metabolic changes in an early divergent fungus govern the establishment of a mutualistic symbiosis with endobacteria.</title>
        <authorList>
            <person name="Lastovetsky O.A."/>
            <person name="Gaspar M.L."/>
            <person name="Mondo S.J."/>
            <person name="LaButti K.M."/>
            <person name="Sandor L."/>
            <person name="Grigoriev I.V."/>
            <person name="Henry S.A."/>
            <person name="Pawlowska T.E."/>
        </authorList>
    </citation>
    <scope>NUCLEOTIDE SEQUENCE [LARGE SCALE GENOMIC DNA]</scope>
    <source>
        <strain evidence="10 11">ATCC 52813</strain>
    </source>
</reference>
<dbReference type="AlphaFoldDB" id="A0A2G4SQK0"/>
<dbReference type="Proteomes" id="UP000242254">
    <property type="component" value="Unassembled WGS sequence"/>
</dbReference>
<dbReference type="FunFam" id="3.30.160.60:FF:000736">
    <property type="entry name" value="Zinc finger protein 423"/>
    <property type="match status" value="1"/>
</dbReference>
<gene>
    <name evidence="10" type="ORF">RHIMIDRAFT_186678</name>
</gene>
<accession>A0A2G4SQK0</accession>
<sequence length="57" mass="6593">TGERPFACSICDKRFSRPDSLQTHLKTHSNVRPYACFSCGKAYFHSRSLRKHAKVHQ</sequence>
<dbReference type="FunFam" id="3.30.160.60:FF:001004">
    <property type="entry name" value="Zinc finger protein 426"/>
    <property type="match status" value="1"/>
</dbReference>
<keyword evidence="3" id="KW-0677">Repeat</keyword>
<keyword evidence="5" id="KW-0862">Zinc</keyword>